<proteinExistence type="predicted"/>
<sequence>MALEFINLYREQLIESAIVAVVMIGLRMVISYFVNRFSDRKNKVKQRANLVMKYVDFILILIASVFAFLIWSLNARDIGVYASSVFALIGIGFFAQWSVLSNMTSGVIIFFTLPYKIGDRIKIHDKDFPIIAIIEDIKGFHMNLRTDDGGLHTYPNSLIMQKGVTLVQDGVATRIVDPVDGTQDNEHFNKPV</sequence>
<reference evidence="8" key="1">
    <citation type="journal article" date="2019" name="Int. J. Syst. Evol. Microbiol.">
        <title>The Global Catalogue of Microorganisms (GCM) 10K type strain sequencing project: providing services to taxonomists for standard genome sequencing and annotation.</title>
        <authorList>
            <consortium name="The Broad Institute Genomics Platform"/>
            <consortium name="The Broad Institute Genome Sequencing Center for Infectious Disease"/>
            <person name="Wu L."/>
            <person name="Ma J."/>
        </authorList>
    </citation>
    <scope>NUCLEOTIDE SEQUENCE [LARGE SCALE GENOMIC DNA]</scope>
    <source>
        <strain evidence="8">CGMCC 4.7427</strain>
    </source>
</reference>
<dbReference type="InterPro" id="IPR023408">
    <property type="entry name" value="MscS_beta-dom_sf"/>
</dbReference>
<dbReference type="SUPFAM" id="SSF50182">
    <property type="entry name" value="Sm-like ribonucleoproteins"/>
    <property type="match status" value="1"/>
</dbReference>
<dbReference type="RefSeq" id="WP_380034855.1">
    <property type="nucleotide sequence ID" value="NZ_JBHSHB010000024.1"/>
</dbReference>
<comment type="caution">
    <text evidence="7">The sequence shown here is derived from an EMBL/GenBank/DDBJ whole genome shotgun (WGS) entry which is preliminary data.</text>
</comment>
<dbReference type="InterPro" id="IPR006685">
    <property type="entry name" value="MscS_channel_2nd"/>
</dbReference>
<comment type="subcellular location">
    <subcellularLocation>
        <location evidence="1">Membrane</location>
    </subcellularLocation>
</comment>
<evidence type="ECO:0000256" key="5">
    <source>
        <dbReference type="SAM" id="Phobius"/>
    </source>
</evidence>
<keyword evidence="8" id="KW-1185">Reference proteome</keyword>
<organism evidence="7 8">
    <name type="scientific">Dokdonia genika</name>
    <dbReference type="NCBI Taxonomy" id="308113"/>
    <lineage>
        <taxon>Bacteria</taxon>
        <taxon>Pseudomonadati</taxon>
        <taxon>Bacteroidota</taxon>
        <taxon>Flavobacteriia</taxon>
        <taxon>Flavobacteriales</taxon>
        <taxon>Flavobacteriaceae</taxon>
        <taxon>Dokdonia</taxon>
    </lineage>
</organism>
<dbReference type="EMBL" id="JBHSHB010000024">
    <property type="protein sequence ID" value="MFC4691238.1"/>
    <property type="molecule type" value="Genomic_DNA"/>
</dbReference>
<evidence type="ECO:0000259" key="6">
    <source>
        <dbReference type="Pfam" id="PF00924"/>
    </source>
</evidence>
<accession>A0ABV9LAQ2</accession>
<evidence type="ECO:0000313" key="8">
    <source>
        <dbReference type="Proteomes" id="UP001595878"/>
    </source>
</evidence>
<evidence type="ECO:0000256" key="2">
    <source>
        <dbReference type="ARBA" id="ARBA00022692"/>
    </source>
</evidence>
<dbReference type="InterPro" id="IPR045275">
    <property type="entry name" value="MscS_archaea/bacteria_type"/>
</dbReference>
<evidence type="ECO:0000256" key="4">
    <source>
        <dbReference type="ARBA" id="ARBA00023136"/>
    </source>
</evidence>
<evidence type="ECO:0000256" key="3">
    <source>
        <dbReference type="ARBA" id="ARBA00022989"/>
    </source>
</evidence>
<feature type="transmembrane region" description="Helical" evidence="5">
    <location>
        <begin position="85"/>
        <end position="113"/>
    </location>
</feature>
<evidence type="ECO:0000313" key="7">
    <source>
        <dbReference type="EMBL" id="MFC4691238.1"/>
    </source>
</evidence>
<dbReference type="Proteomes" id="UP001595878">
    <property type="component" value="Unassembled WGS sequence"/>
</dbReference>
<feature type="domain" description="Mechanosensitive ion channel MscS" evidence="6">
    <location>
        <begin position="99"/>
        <end position="162"/>
    </location>
</feature>
<dbReference type="Pfam" id="PF00924">
    <property type="entry name" value="MS_channel_2nd"/>
    <property type="match status" value="1"/>
</dbReference>
<evidence type="ECO:0000256" key="1">
    <source>
        <dbReference type="ARBA" id="ARBA00004370"/>
    </source>
</evidence>
<feature type="transmembrane region" description="Helical" evidence="5">
    <location>
        <begin position="12"/>
        <end position="34"/>
    </location>
</feature>
<dbReference type="Gene3D" id="1.10.287.1260">
    <property type="match status" value="1"/>
</dbReference>
<dbReference type="Gene3D" id="2.30.30.60">
    <property type="match status" value="1"/>
</dbReference>
<gene>
    <name evidence="7" type="ORF">ACFO5T_12430</name>
</gene>
<name>A0ABV9LAQ2_9FLAO</name>
<protein>
    <submittedName>
        <fullName evidence="7">Mechanosensitive ion channel domain-containing protein</fullName>
    </submittedName>
</protein>
<keyword evidence="4 5" id="KW-0472">Membrane</keyword>
<feature type="transmembrane region" description="Helical" evidence="5">
    <location>
        <begin position="54"/>
        <end position="73"/>
    </location>
</feature>
<keyword evidence="3 5" id="KW-1133">Transmembrane helix</keyword>
<keyword evidence="2 5" id="KW-0812">Transmembrane</keyword>
<dbReference type="PANTHER" id="PTHR30221">
    <property type="entry name" value="SMALL-CONDUCTANCE MECHANOSENSITIVE CHANNEL"/>
    <property type="match status" value="1"/>
</dbReference>
<dbReference type="PANTHER" id="PTHR30221:SF8">
    <property type="entry name" value="SMALL-CONDUCTANCE MECHANOSENSITIVE CHANNEL"/>
    <property type="match status" value="1"/>
</dbReference>
<dbReference type="InterPro" id="IPR010920">
    <property type="entry name" value="LSM_dom_sf"/>
</dbReference>